<sequence length="56" mass="5995">MTSNCVSPGYARTPLVESQIDYPARAHGIPEDEVVERVLLDRAVLSPLLVGGSLTT</sequence>
<evidence type="ECO:0000313" key="1">
    <source>
        <dbReference type="EMBL" id="SDC93015.1"/>
    </source>
</evidence>
<dbReference type="AlphaFoldDB" id="A0A1G6QMV5"/>
<name>A0A1G6QMV5_9PSEU</name>
<proteinExistence type="predicted"/>
<accession>A0A1G6QMV5</accession>
<dbReference type="STRING" id="1271860.SAMN05216174_105358"/>
<gene>
    <name evidence="1" type="ORF">SAMN05216174_105358</name>
</gene>
<dbReference type="EMBL" id="FMZZ01000005">
    <property type="protein sequence ID" value="SDC93015.1"/>
    <property type="molecule type" value="Genomic_DNA"/>
</dbReference>
<protein>
    <submittedName>
        <fullName evidence="1">3-hydroxybutyrate dehydrogenase</fullName>
    </submittedName>
</protein>
<evidence type="ECO:0000313" key="2">
    <source>
        <dbReference type="Proteomes" id="UP000199501"/>
    </source>
</evidence>
<dbReference type="Proteomes" id="UP000199501">
    <property type="component" value="Unassembled WGS sequence"/>
</dbReference>
<reference evidence="2" key="1">
    <citation type="submission" date="2016-10" db="EMBL/GenBank/DDBJ databases">
        <authorList>
            <person name="Varghese N."/>
            <person name="Submissions S."/>
        </authorList>
    </citation>
    <scope>NUCLEOTIDE SEQUENCE [LARGE SCALE GENOMIC DNA]</scope>
    <source>
        <strain evidence="2">IBRC-M 10403</strain>
    </source>
</reference>
<organism evidence="1 2">
    <name type="scientific">Actinokineospora iranica</name>
    <dbReference type="NCBI Taxonomy" id="1271860"/>
    <lineage>
        <taxon>Bacteria</taxon>
        <taxon>Bacillati</taxon>
        <taxon>Actinomycetota</taxon>
        <taxon>Actinomycetes</taxon>
        <taxon>Pseudonocardiales</taxon>
        <taxon>Pseudonocardiaceae</taxon>
        <taxon>Actinokineospora</taxon>
    </lineage>
</organism>
<keyword evidence="2" id="KW-1185">Reference proteome</keyword>